<gene>
    <name evidence="1" type="ORF">AWB70_02207</name>
</gene>
<name>A0A158GND3_CABCO</name>
<evidence type="ECO:0000313" key="1">
    <source>
        <dbReference type="EMBL" id="SAL33331.1"/>
    </source>
</evidence>
<proteinExistence type="predicted"/>
<dbReference type="AlphaFoldDB" id="A0A158GND3"/>
<organism evidence="1 2">
    <name type="scientific">Caballeronia cordobensis</name>
    <name type="common">Burkholderia cordobensis</name>
    <dbReference type="NCBI Taxonomy" id="1353886"/>
    <lineage>
        <taxon>Bacteria</taxon>
        <taxon>Pseudomonadati</taxon>
        <taxon>Pseudomonadota</taxon>
        <taxon>Betaproteobacteria</taxon>
        <taxon>Burkholderiales</taxon>
        <taxon>Burkholderiaceae</taxon>
        <taxon>Caballeronia</taxon>
    </lineage>
</organism>
<accession>A0A158GND3</accession>
<reference evidence="2" key="1">
    <citation type="submission" date="2016-01" db="EMBL/GenBank/DDBJ databases">
        <authorList>
            <person name="Peeters C."/>
        </authorList>
    </citation>
    <scope>NUCLEOTIDE SEQUENCE [LARGE SCALE GENOMIC DNA]</scope>
</reference>
<protein>
    <submittedName>
        <fullName evidence="1">Uncharacterized protein</fullName>
    </submittedName>
</protein>
<dbReference type="Proteomes" id="UP000054740">
    <property type="component" value="Unassembled WGS sequence"/>
</dbReference>
<dbReference type="EMBL" id="FCNY02000005">
    <property type="protein sequence ID" value="SAL33331.1"/>
    <property type="molecule type" value="Genomic_DNA"/>
</dbReference>
<keyword evidence="2" id="KW-1185">Reference proteome</keyword>
<evidence type="ECO:0000313" key="2">
    <source>
        <dbReference type="Proteomes" id="UP000054740"/>
    </source>
</evidence>
<sequence>MVPTLASERIGVAAIRGQSCDRSPLSPLWPVAKSRASIPTIAAALRNIVESAKALLSIAGDYRQRVSLLQAAPSRAFSTSPSSRECWFLGLCGPSGIGLRAAALSSIPVVRRFESATVGYTDAHTYPRTVAAVWSGKGAHCCQSSLGAAIAGTQRDDFICRLLWALADRSGLRAKRIADFTPAPSLG</sequence>